<protein>
    <submittedName>
        <fullName evidence="1">Uncharacterized protein</fullName>
    </submittedName>
</protein>
<evidence type="ECO:0000313" key="1">
    <source>
        <dbReference type="EMBL" id="KUG28455.1"/>
    </source>
</evidence>
<comment type="caution">
    <text evidence="1">The sequence shown here is derived from an EMBL/GenBank/DDBJ whole genome shotgun (WGS) entry which is preliminary data.</text>
</comment>
<dbReference type="AlphaFoldDB" id="A0A0W8G5N8"/>
<dbReference type="EMBL" id="LNQE01000219">
    <property type="protein sequence ID" value="KUG28455.1"/>
    <property type="molecule type" value="Genomic_DNA"/>
</dbReference>
<proteinExistence type="predicted"/>
<name>A0A0W8G5N8_9ZZZZ</name>
<accession>A0A0W8G5N8</accession>
<organism evidence="1">
    <name type="scientific">hydrocarbon metagenome</name>
    <dbReference type="NCBI Taxonomy" id="938273"/>
    <lineage>
        <taxon>unclassified sequences</taxon>
        <taxon>metagenomes</taxon>
        <taxon>ecological metagenomes</taxon>
    </lineage>
</organism>
<sequence>MAAKDLHEVEHCVYMIDLVIREIVNSPKIADKQFAVDKIVDSFRDILRHEGYAVSSPALKKKLVYHE</sequence>
<reference evidence="1" key="1">
    <citation type="journal article" date="2015" name="Proc. Natl. Acad. Sci. U.S.A.">
        <title>Networks of energetic and metabolic interactions define dynamics in microbial communities.</title>
        <authorList>
            <person name="Embree M."/>
            <person name="Liu J.K."/>
            <person name="Al-Bassam M.M."/>
            <person name="Zengler K."/>
        </authorList>
    </citation>
    <scope>NUCLEOTIDE SEQUENCE</scope>
</reference>
<gene>
    <name evidence="1" type="ORF">ASZ90_001696</name>
</gene>